<dbReference type="Proteomes" id="UP000187891">
    <property type="component" value="Unassembled WGS sequence"/>
</dbReference>
<dbReference type="AlphaFoldDB" id="A0A1R3TUA3"/>
<reference evidence="2" key="1">
    <citation type="submission" date="2016-10" db="EMBL/GenBank/DDBJ databases">
        <authorList>
            <person name="Wibberg D."/>
        </authorList>
    </citation>
    <scope>NUCLEOTIDE SEQUENCE [LARGE SCALE GENOMIC DNA]</scope>
</reference>
<dbReference type="EMBL" id="FMUE01000004">
    <property type="protein sequence ID" value="SCX21038.1"/>
    <property type="molecule type" value="Genomic_DNA"/>
</dbReference>
<protein>
    <submittedName>
        <fullName evidence="1">Uncharacterized protein</fullName>
    </submittedName>
</protein>
<accession>A0A1R3TUA3</accession>
<proteinExistence type="predicted"/>
<evidence type="ECO:0000313" key="2">
    <source>
        <dbReference type="Proteomes" id="UP000187891"/>
    </source>
</evidence>
<organism evidence="1 2">
    <name type="scientific">Agrobacterium rosae</name>
    <dbReference type="NCBI Taxonomy" id="1972867"/>
    <lineage>
        <taxon>Bacteria</taxon>
        <taxon>Pseudomonadati</taxon>
        <taxon>Pseudomonadota</taxon>
        <taxon>Alphaproteobacteria</taxon>
        <taxon>Hyphomicrobiales</taxon>
        <taxon>Rhizobiaceae</taxon>
        <taxon>Rhizobium/Agrobacterium group</taxon>
        <taxon>Agrobacterium</taxon>
    </lineage>
</organism>
<sequence length="46" mass="4633">MQPCTTQTGKQEQEVNNFTYTAQKIARGCEASDAGGAEAAGAAGGI</sequence>
<evidence type="ECO:0000313" key="1">
    <source>
        <dbReference type="EMBL" id="SCX21038.1"/>
    </source>
</evidence>
<name>A0A1R3TUA3_9HYPH</name>
<gene>
    <name evidence="1" type="ORF">DSM25559_2003</name>
</gene>